<keyword evidence="6" id="KW-0808">Transferase</keyword>
<dbReference type="PANTHER" id="PTHR30474">
    <property type="entry name" value="CELL CYCLE PROTEIN"/>
    <property type="match status" value="1"/>
</dbReference>
<evidence type="ECO:0000256" key="9">
    <source>
        <dbReference type="ARBA" id="ARBA00022984"/>
    </source>
</evidence>
<evidence type="ECO:0000256" key="13">
    <source>
        <dbReference type="ARBA" id="ARBA00023316"/>
    </source>
</evidence>
<keyword evidence="4" id="KW-0132">Cell division</keyword>
<feature type="transmembrane region" description="Helical" evidence="23">
    <location>
        <begin position="367"/>
        <end position="385"/>
    </location>
</feature>
<proteinExistence type="inferred from homology"/>
<dbReference type="AlphaFoldDB" id="A0A6A0AQZ1"/>
<dbReference type="EMBL" id="BLLG01000003">
    <property type="protein sequence ID" value="GFH35108.1"/>
    <property type="molecule type" value="Genomic_DNA"/>
</dbReference>
<keyword evidence="7 23" id="KW-0812">Transmembrane</keyword>
<dbReference type="PROSITE" id="PS00428">
    <property type="entry name" value="FTSW_RODA_SPOVE"/>
    <property type="match status" value="1"/>
</dbReference>
<dbReference type="Pfam" id="PF01098">
    <property type="entry name" value="FTSW_RODA_SPOVE"/>
    <property type="match status" value="1"/>
</dbReference>
<feature type="transmembrane region" description="Helical" evidence="23">
    <location>
        <begin position="298"/>
        <end position="318"/>
    </location>
</feature>
<keyword evidence="10 23" id="KW-1133">Transmembrane helix</keyword>
<keyword evidence="9" id="KW-0573">Peptidoglycan synthesis</keyword>
<dbReference type="GO" id="GO:0032153">
    <property type="term" value="C:cell division site"/>
    <property type="evidence" value="ECO:0007669"/>
    <property type="project" value="TreeGrafter"/>
</dbReference>
<feature type="compositionally biased region" description="Low complexity" evidence="22">
    <location>
        <begin position="118"/>
        <end position="132"/>
    </location>
</feature>
<keyword evidence="12" id="KW-0131">Cell cycle</keyword>
<keyword evidence="13" id="KW-0961">Cell wall biogenesis/degradation</keyword>
<dbReference type="Proteomes" id="UP000484988">
    <property type="component" value="Unassembled WGS sequence"/>
</dbReference>
<keyword evidence="5" id="KW-0328">Glycosyltransferase</keyword>
<keyword evidence="25" id="KW-1185">Reference proteome</keyword>
<dbReference type="InterPro" id="IPR013437">
    <property type="entry name" value="FtsW"/>
</dbReference>
<evidence type="ECO:0000256" key="7">
    <source>
        <dbReference type="ARBA" id="ARBA00022692"/>
    </source>
</evidence>
<dbReference type="GO" id="GO:0008360">
    <property type="term" value="P:regulation of cell shape"/>
    <property type="evidence" value="ECO:0007669"/>
    <property type="project" value="UniProtKB-KW"/>
</dbReference>
<evidence type="ECO:0000256" key="15">
    <source>
        <dbReference type="ARBA" id="ARBA00033270"/>
    </source>
</evidence>
<feature type="transmembrane region" description="Helical" evidence="23">
    <location>
        <begin position="414"/>
        <end position="431"/>
    </location>
</feature>
<evidence type="ECO:0000256" key="21">
    <source>
        <dbReference type="ARBA" id="ARBA00049966"/>
    </source>
</evidence>
<name>A0A6A0AQZ1_9ACTN</name>
<feature type="transmembrane region" description="Helical" evidence="23">
    <location>
        <begin position="566"/>
        <end position="588"/>
    </location>
</feature>
<dbReference type="InterPro" id="IPR001182">
    <property type="entry name" value="FtsW/RodA"/>
</dbReference>
<evidence type="ECO:0000313" key="24">
    <source>
        <dbReference type="EMBL" id="GFH35108.1"/>
    </source>
</evidence>
<dbReference type="PANTHER" id="PTHR30474:SF2">
    <property type="entry name" value="PEPTIDOGLYCAN GLYCOSYLTRANSFERASE FTSW-RELATED"/>
    <property type="match status" value="1"/>
</dbReference>
<evidence type="ECO:0000256" key="6">
    <source>
        <dbReference type="ARBA" id="ARBA00022679"/>
    </source>
</evidence>
<comment type="catalytic activity">
    <reaction evidence="20">
        <text>[GlcNAc-(1-&gt;4)-Mur2Ac(oyl-L-Ala-gamma-D-Glu-L-Lys-D-Ala-D-Ala)](n)-di-trans,octa-cis-undecaprenyl diphosphate + beta-D-GlcNAc-(1-&gt;4)-Mur2Ac(oyl-L-Ala-gamma-D-Glu-L-Lys-D-Ala-D-Ala)-di-trans,octa-cis-undecaprenyl diphosphate = [GlcNAc-(1-&gt;4)-Mur2Ac(oyl-L-Ala-gamma-D-Glu-L-Lys-D-Ala-D-Ala)](n+1)-di-trans,octa-cis-undecaprenyl diphosphate + di-trans,octa-cis-undecaprenyl diphosphate + H(+)</text>
        <dbReference type="Rhea" id="RHEA:23708"/>
        <dbReference type="Rhea" id="RHEA-COMP:9602"/>
        <dbReference type="Rhea" id="RHEA-COMP:9603"/>
        <dbReference type="ChEBI" id="CHEBI:15378"/>
        <dbReference type="ChEBI" id="CHEBI:58405"/>
        <dbReference type="ChEBI" id="CHEBI:60033"/>
        <dbReference type="ChEBI" id="CHEBI:78435"/>
        <dbReference type="EC" id="2.4.99.28"/>
    </reaction>
</comment>
<evidence type="ECO:0000256" key="17">
    <source>
        <dbReference type="ARBA" id="ARBA00041185"/>
    </source>
</evidence>
<evidence type="ECO:0000256" key="12">
    <source>
        <dbReference type="ARBA" id="ARBA00023306"/>
    </source>
</evidence>
<feature type="transmembrane region" description="Helical" evidence="23">
    <location>
        <begin position="274"/>
        <end position="292"/>
    </location>
</feature>
<protein>
    <recommendedName>
        <fullName evidence="17">Probable peptidoglycan glycosyltransferase FtsW</fullName>
        <ecNumber evidence="19">2.4.99.28</ecNumber>
    </recommendedName>
    <alternativeName>
        <fullName evidence="18">Cell division protein FtsW</fullName>
    </alternativeName>
    <alternativeName>
        <fullName evidence="15">Cell wall polymerase</fullName>
    </alternativeName>
    <alternativeName>
        <fullName evidence="14">Peptidoglycan polymerase</fullName>
    </alternativeName>
</protein>
<dbReference type="NCBIfam" id="TIGR02614">
    <property type="entry name" value="ftsW"/>
    <property type="match status" value="1"/>
</dbReference>
<keyword evidence="11 23" id="KW-0472">Membrane</keyword>
<evidence type="ECO:0000256" key="16">
    <source>
        <dbReference type="ARBA" id="ARBA00038053"/>
    </source>
</evidence>
<dbReference type="GO" id="GO:0008955">
    <property type="term" value="F:peptidoglycan glycosyltransferase activity"/>
    <property type="evidence" value="ECO:0007669"/>
    <property type="project" value="UniProtKB-EC"/>
</dbReference>
<feature type="region of interest" description="Disordered" evidence="22">
    <location>
        <begin position="189"/>
        <end position="214"/>
    </location>
</feature>
<dbReference type="GO" id="GO:0071555">
    <property type="term" value="P:cell wall organization"/>
    <property type="evidence" value="ECO:0007669"/>
    <property type="project" value="UniProtKB-KW"/>
</dbReference>
<feature type="transmembrane region" description="Helical" evidence="23">
    <location>
        <begin position="541"/>
        <end position="560"/>
    </location>
</feature>
<evidence type="ECO:0000256" key="4">
    <source>
        <dbReference type="ARBA" id="ARBA00022618"/>
    </source>
</evidence>
<evidence type="ECO:0000256" key="5">
    <source>
        <dbReference type="ARBA" id="ARBA00022676"/>
    </source>
</evidence>
<dbReference type="GO" id="GO:0051301">
    <property type="term" value="P:cell division"/>
    <property type="evidence" value="ECO:0007669"/>
    <property type="project" value="UniProtKB-KW"/>
</dbReference>
<evidence type="ECO:0000256" key="10">
    <source>
        <dbReference type="ARBA" id="ARBA00022989"/>
    </source>
</evidence>
<feature type="transmembrane region" description="Helical" evidence="23">
    <location>
        <begin position="232"/>
        <end position="253"/>
    </location>
</feature>
<comment type="caution">
    <text evidence="24">The sequence shown here is derived from an EMBL/GenBank/DDBJ whole genome shotgun (WGS) entry which is preliminary data.</text>
</comment>
<evidence type="ECO:0000256" key="14">
    <source>
        <dbReference type="ARBA" id="ARBA00032370"/>
    </source>
</evidence>
<evidence type="ECO:0000256" key="3">
    <source>
        <dbReference type="ARBA" id="ARBA00022475"/>
    </source>
</evidence>
<reference evidence="24 25" key="1">
    <citation type="submission" date="2020-02" db="EMBL/GenBank/DDBJ databases">
        <title>Whole Genome Shotgun Sequence of Streptomyces sp. strain CWH03.</title>
        <authorList>
            <person name="Dohra H."/>
            <person name="Kodani S."/>
            <person name="Yamamura H."/>
        </authorList>
    </citation>
    <scope>NUCLEOTIDE SEQUENCE [LARGE SCALE GENOMIC DNA]</scope>
    <source>
        <strain evidence="24 25">CWH03</strain>
    </source>
</reference>
<evidence type="ECO:0000256" key="1">
    <source>
        <dbReference type="ARBA" id="ARBA00004651"/>
    </source>
</evidence>
<evidence type="ECO:0000256" key="18">
    <source>
        <dbReference type="ARBA" id="ARBA00041418"/>
    </source>
</evidence>
<organism evidence="24 25">
    <name type="scientific">Streptomyces pacificus</name>
    <dbReference type="NCBI Taxonomy" id="2705029"/>
    <lineage>
        <taxon>Bacteria</taxon>
        <taxon>Bacillati</taxon>
        <taxon>Actinomycetota</taxon>
        <taxon>Actinomycetes</taxon>
        <taxon>Kitasatosporales</taxon>
        <taxon>Streptomycetaceae</taxon>
        <taxon>Streptomyces</taxon>
    </lineage>
</organism>
<feature type="transmembrane region" description="Helical" evidence="23">
    <location>
        <begin position="391"/>
        <end position="407"/>
    </location>
</feature>
<dbReference type="GO" id="GO:0015648">
    <property type="term" value="F:lipid-linked peptidoglycan transporter activity"/>
    <property type="evidence" value="ECO:0007669"/>
    <property type="project" value="TreeGrafter"/>
</dbReference>
<feature type="region of interest" description="Disordered" evidence="22">
    <location>
        <begin position="1"/>
        <end position="138"/>
    </location>
</feature>
<comment type="function">
    <text evidence="21">Peptidoglycan polymerase that is essential for cell division.</text>
</comment>
<evidence type="ECO:0000256" key="22">
    <source>
        <dbReference type="SAM" id="MobiDB-lite"/>
    </source>
</evidence>
<comment type="subcellular location">
    <subcellularLocation>
        <location evidence="1">Cell membrane</location>
        <topology evidence="1">Multi-pass membrane protein</topology>
    </subcellularLocation>
</comment>
<dbReference type="EC" id="2.4.99.28" evidence="19"/>
<accession>A0A6A0AQZ1</accession>
<feature type="transmembrane region" description="Helical" evidence="23">
    <location>
        <begin position="500"/>
        <end position="520"/>
    </location>
</feature>
<sequence>MPPDATATPDPSRPDRHCPGASDGRRPGAGDPSRSGAPDPYCPGASDGRRPGAGDPSRPGAPASGRPVGGRGVPDCGVRPASARSPSPEPGRLSQGTAAAAPDRAAAGSGPAAGGGPTAPAVTGSAPGAGAARRPRVRAVRGEPLAERVRALGRSLAPAPALAGPPGAALPGVASPGVALPGVALRGRTAGSPPRPAYGRARGGGRSRPPRGGGLRQLYEQARRAWDRPLTAYYVILGAGLLITVLGLVMVYSASMITALKYSLPSSYFFRKQFLAAVIGTGLLLIASRMPLRLHRALAYPILVVSACLMVLVQIPGIGQSINGNQNWISLGGPFQLQPSEFGKLALILWGADLLARKHDRRLLAQWKHLLVPLVPVAFTLLGLIMLGGDMGTAIILTAILFGLLWLAGAPTRLFVGVLSVAAVIGAILIATNPHRISRFQCVGATDPGPDDSCWQAVHGIYALASGGWFGSGIGASVEKWGQLPEAHTDFIFAITGEELGLAGTLSVLALFAALGYAGIRVAGRTEDPFVRYAAGGVTTWITAQAVINIGAVLGLLPIAGVPLPLFSYGGSALLPTMFAVGLLIAFAREDPAAKAALAVRPGTRWKTMRRRVKKRPSGER</sequence>
<evidence type="ECO:0000256" key="11">
    <source>
        <dbReference type="ARBA" id="ARBA00023136"/>
    </source>
</evidence>
<dbReference type="GO" id="GO:0005886">
    <property type="term" value="C:plasma membrane"/>
    <property type="evidence" value="ECO:0007669"/>
    <property type="project" value="UniProtKB-SubCell"/>
</dbReference>
<comment type="similarity">
    <text evidence="16">Belongs to the SEDS family. FtsW subfamily.</text>
</comment>
<evidence type="ECO:0000256" key="20">
    <source>
        <dbReference type="ARBA" id="ARBA00049902"/>
    </source>
</evidence>
<feature type="compositionally biased region" description="Low complexity" evidence="22">
    <location>
        <begin position="96"/>
        <end position="110"/>
    </location>
</feature>
<comment type="pathway">
    <text evidence="2">Cell wall biogenesis; peptidoglycan biosynthesis.</text>
</comment>
<evidence type="ECO:0000256" key="8">
    <source>
        <dbReference type="ARBA" id="ARBA00022960"/>
    </source>
</evidence>
<evidence type="ECO:0000256" key="19">
    <source>
        <dbReference type="ARBA" id="ARBA00044770"/>
    </source>
</evidence>
<keyword evidence="3" id="KW-1003">Cell membrane</keyword>
<evidence type="ECO:0000313" key="25">
    <source>
        <dbReference type="Proteomes" id="UP000484988"/>
    </source>
</evidence>
<keyword evidence="8" id="KW-0133">Cell shape</keyword>
<evidence type="ECO:0000256" key="23">
    <source>
        <dbReference type="SAM" id="Phobius"/>
    </source>
</evidence>
<gene>
    <name evidence="24" type="primary">ftsW</name>
    <name evidence="24" type="ORF">SCWH03_13220</name>
</gene>
<evidence type="ECO:0000256" key="2">
    <source>
        <dbReference type="ARBA" id="ARBA00004752"/>
    </source>
</evidence>
<feature type="compositionally biased region" description="Basic and acidic residues" evidence="22">
    <location>
        <begin position="12"/>
        <end position="28"/>
    </location>
</feature>
<dbReference type="InterPro" id="IPR018365">
    <property type="entry name" value="Cell_cycle_FtsW-rel_CS"/>
</dbReference>
<dbReference type="GO" id="GO:0009252">
    <property type="term" value="P:peptidoglycan biosynthetic process"/>
    <property type="evidence" value="ECO:0007669"/>
    <property type="project" value="UniProtKB-KW"/>
</dbReference>